<proteinExistence type="predicted"/>
<accession>A0A0C9UZQ2</accession>
<dbReference type="EMBL" id="KN839933">
    <property type="protein sequence ID" value="KIJ58504.1"/>
    <property type="molecule type" value="Genomic_DNA"/>
</dbReference>
<feature type="region of interest" description="Disordered" evidence="1">
    <location>
        <begin position="1"/>
        <end position="20"/>
    </location>
</feature>
<gene>
    <name evidence="3" type="ORF">HYDPIDRAFT_116988</name>
    <name evidence="2" type="ORF">HYDPIDRAFT_119477</name>
</gene>
<protein>
    <submittedName>
        <fullName evidence="3">Unplaced genomic scaffold scaffold_37, whole genome shotgun sequence</fullName>
    </submittedName>
</protein>
<dbReference type="Proteomes" id="UP000053820">
    <property type="component" value="Unassembled WGS sequence"/>
</dbReference>
<dbReference type="EMBL" id="KN839871">
    <property type="protein sequence ID" value="KIJ60499.1"/>
    <property type="molecule type" value="Genomic_DNA"/>
</dbReference>
<reference evidence="2 4" key="1">
    <citation type="submission" date="2014-04" db="EMBL/GenBank/DDBJ databases">
        <title>Evolutionary Origins and Diversification of the Mycorrhizal Mutualists.</title>
        <authorList>
            <consortium name="DOE Joint Genome Institute"/>
            <consortium name="Mycorrhizal Genomics Consortium"/>
            <person name="Kohler A."/>
            <person name="Kuo A."/>
            <person name="Nagy L.G."/>
            <person name="Floudas D."/>
            <person name="Copeland A."/>
            <person name="Barry K.W."/>
            <person name="Cichocki N."/>
            <person name="Veneault-Fourrey C."/>
            <person name="LaButti K."/>
            <person name="Lindquist E.A."/>
            <person name="Lipzen A."/>
            <person name="Lundell T."/>
            <person name="Morin E."/>
            <person name="Murat C."/>
            <person name="Riley R."/>
            <person name="Ohm R."/>
            <person name="Sun H."/>
            <person name="Tunlid A."/>
            <person name="Henrissat B."/>
            <person name="Grigoriev I.V."/>
            <person name="Hibbett D.S."/>
            <person name="Martin F."/>
        </authorList>
    </citation>
    <scope>NUCLEOTIDE SEQUENCE [LARGE SCALE GENOMIC DNA]</scope>
    <source>
        <strain evidence="2 4">MD-312</strain>
    </source>
</reference>
<organism evidence="2 4">
    <name type="scientific">Hydnomerulius pinastri MD-312</name>
    <dbReference type="NCBI Taxonomy" id="994086"/>
    <lineage>
        <taxon>Eukaryota</taxon>
        <taxon>Fungi</taxon>
        <taxon>Dikarya</taxon>
        <taxon>Basidiomycota</taxon>
        <taxon>Agaricomycotina</taxon>
        <taxon>Agaricomycetes</taxon>
        <taxon>Agaricomycetidae</taxon>
        <taxon>Boletales</taxon>
        <taxon>Boletales incertae sedis</taxon>
        <taxon>Leucogyrophana</taxon>
    </lineage>
</organism>
<name>A0A0C9UZQ2_9AGAM</name>
<sequence length="54" mass="5908">MDGNNTPGHDHCSNSGSSAFGGQAERTWMRLLSEISIPCDRCVSPFEHPALAYR</sequence>
<evidence type="ECO:0000256" key="1">
    <source>
        <dbReference type="SAM" id="MobiDB-lite"/>
    </source>
</evidence>
<evidence type="ECO:0000313" key="4">
    <source>
        <dbReference type="Proteomes" id="UP000053820"/>
    </source>
</evidence>
<keyword evidence="4" id="KW-1185">Reference proteome</keyword>
<dbReference type="AlphaFoldDB" id="A0A0C9UZQ2"/>
<dbReference type="HOGENOM" id="CLU_3050603_0_0_1"/>
<evidence type="ECO:0000313" key="2">
    <source>
        <dbReference type="EMBL" id="KIJ58504.1"/>
    </source>
</evidence>
<evidence type="ECO:0000313" key="3">
    <source>
        <dbReference type="EMBL" id="KIJ60499.1"/>
    </source>
</evidence>